<organism evidence="1 2">
    <name type="scientific">Hafnia alvei ATCC 51873</name>
    <dbReference type="NCBI Taxonomy" id="1002364"/>
    <lineage>
        <taxon>Bacteria</taxon>
        <taxon>Pseudomonadati</taxon>
        <taxon>Pseudomonadota</taxon>
        <taxon>Gammaproteobacteria</taxon>
        <taxon>Enterobacterales</taxon>
        <taxon>Hafniaceae</taxon>
        <taxon>Hafnia</taxon>
    </lineage>
</organism>
<dbReference type="Proteomes" id="UP000005959">
    <property type="component" value="Unassembled WGS sequence"/>
</dbReference>
<gene>
    <name evidence="1" type="ORF">HMPREF0454_04467</name>
</gene>
<evidence type="ECO:0000313" key="1">
    <source>
        <dbReference type="EMBL" id="EHM38347.1"/>
    </source>
</evidence>
<evidence type="ECO:0000313" key="2">
    <source>
        <dbReference type="Proteomes" id="UP000005959"/>
    </source>
</evidence>
<comment type="caution">
    <text evidence="1">The sequence shown here is derived from an EMBL/GenBank/DDBJ whole genome shotgun (WGS) entry which is preliminary data.</text>
</comment>
<accession>G9YCQ2</accession>
<protein>
    <submittedName>
        <fullName evidence="1">Uncharacterized protein</fullName>
    </submittedName>
</protein>
<dbReference type="EMBL" id="AGCI01000105">
    <property type="protein sequence ID" value="EHM38347.1"/>
    <property type="molecule type" value="Genomic_DNA"/>
</dbReference>
<reference evidence="1 2" key="1">
    <citation type="submission" date="2011-08" db="EMBL/GenBank/DDBJ databases">
        <authorList>
            <person name="Weinstock G."/>
            <person name="Sodergren E."/>
            <person name="Clifton S."/>
            <person name="Fulton L."/>
            <person name="Fulton B."/>
            <person name="Courtney L."/>
            <person name="Fronick C."/>
            <person name="Harrison M."/>
            <person name="Strong C."/>
            <person name="Farmer C."/>
            <person name="Delahaunty K."/>
            <person name="Markovic C."/>
            <person name="Hall O."/>
            <person name="Minx P."/>
            <person name="Tomlinson C."/>
            <person name="Mitreva M."/>
            <person name="Hou S."/>
            <person name="Chen J."/>
            <person name="Wollam A."/>
            <person name="Pepin K.H."/>
            <person name="Johnson M."/>
            <person name="Bhonagiri V."/>
            <person name="Zhang X."/>
            <person name="Suruliraj S."/>
            <person name="Warren W."/>
            <person name="Chinwalla A."/>
            <person name="Mardis E.R."/>
            <person name="Wilson R.K."/>
        </authorList>
    </citation>
    <scope>NUCLEOTIDE SEQUENCE [LARGE SCALE GENOMIC DNA]</scope>
    <source>
        <strain evidence="1 2">ATCC 51873</strain>
    </source>
</reference>
<dbReference type="AlphaFoldDB" id="G9YCQ2"/>
<proteinExistence type="predicted"/>
<sequence>MALRHYSSSAGHCDQNCQYASQFLIIQWGRKGAISTVNNKKAP</sequence>
<dbReference type="HOGENOM" id="CLU_3234312_0_0_6"/>
<name>G9YCQ2_HAFAL</name>